<dbReference type="VEuPathDB" id="FungiDB:PITG_17151"/>
<dbReference type="GeneID" id="9466631"/>
<dbReference type="Proteomes" id="UP000006643">
    <property type="component" value="Unassembled WGS sequence"/>
</dbReference>
<proteinExistence type="predicted"/>
<dbReference type="HOGENOM" id="CLU_2189111_0_0_1"/>
<dbReference type="EMBL" id="DS028167">
    <property type="protein sequence ID" value="EEY66525.1"/>
    <property type="molecule type" value="Genomic_DNA"/>
</dbReference>
<evidence type="ECO:0000313" key="1">
    <source>
        <dbReference type="EMBL" id="EEY66525.1"/>
    </source>
</evidence>
<gene>
    <name evidence="1" type="ORF">PITG_17151</name>
</gene>
<dbReference type="STRING" id="403677.D0NV53"/>
<dbReference type="OMA" id="IDHICHR"/>
<dbReference type="KEGG" id="pif:PITG_17151"/>
<protein>
    <submittedName>
        <fullName evidence="1">Uncharacterized protein</fullName>
    </submittedName>
</protein>
<name>D0NV53_PHYIT</name>
<dbReference type="RefSeq" id="XP_002897044.1">
    <property type="nucleotide sequence ID" value="XM_002896998.1"/>
</dbReference>
<dbReference type="AlphaFoldDB" id="D0NV53"/>
<keyword evidence="2" id="KW-1185">Reference proteome</keyword>
<sequence>MHALLNHIAEKVKCNKDAHARAMSVFHNRFEFIELFLNHRLRVVQQHRALSKLLDNTSARAAQGGTLNEAVVTIDFKMKIDHICHRKKHGNIMKKKVYFKHTAESDKTG</sequence>
<reference evidence="2" key="1">
    <citation type="journal article" date="2009" name="Nature">
        <title>Genome sequence and analysis of the Irish potato famine pathogen Phytophthora infestans.</title>
        <authorList>
            <consortium name="The Broad Institute Genome Sequencing Platform"/>
            <person name="Haas B.J."/>
            <person name="Kamoun S."/>
            <person name="Zody M.C."/>
            <person name="Jiang R.H."/>
            <person name="Handsaker R.E."/>
            <person name="Cano L.M."/>
            <person name="Grabherr M."/>
            <person name="Kodira C.D."/>
            <person name="Raffaele S."/>
            <person name="Torto-Alalibo T."/>
            <person name="Bozkurt T.O."/>
            <person name="Ah-Fong A.M."/>
            <person name="Alvarado L."/>
            <person name="Anderson V.L."/>
            <person name="Armstrong M.R."/>
            <person name="Avrova A."/>
            <person name="Baxter L."/>
            <person name="Beynon J."/>
            <person name="Boevink P.C."/>
            <person name="Bollmann S.R."/>
            <person name="Bos J.I."/>
            <person name="Bulone V."/>
            <person name="Cai G."/>
            <person name="Cakir C."/>
            <person name="Carrington J.C."/>
            <person name="Chawner M."/>
            <person name="Conti L."/>
            <person name="Costanzo S."/>
            <person name="Ewan R."/>
            <person name="Fahlgren N."/>
            <person name="Fischbach M.A."/>
            <person name="Fugelstad J."/>
            <person name="Gilroy E.M."/>
            <person name="Gnerre S."/>
            <person name="Green P.J."/>
            <person name="Grenville-Briggs L.J."/>
            <person name="Griffith J."/>
            <person name="Grunwald N.J."/>
            <person name="Horn K."/>
            <person name="Horner N.R."/>
            <person name="Hu C.H."/>
            <person name="Huitema E."/>
            <person name="Jeong D.H."/>
            <person name="Jones A.M."/>
            <person name="Jones J.D."/>
            <person name="Jones R.W."/>
            <person name="Karlsson E.K."/>
            <person name="Kunjeti S.G."/>
            <person name="Lamour K."/>
            <person name="Liu Z."/>
            <person name="Ma L."/>
            <person name="Maclean D."/>
            <person name="Chibucos M.C."/>
            <person name="McDonald H."/>
            <person name="McWalters J."/>
            <person name="Meijer H.J."/>
            <person name="Morgan W."/>
            <person name="Morris P.F."/>
            <person name="Munro C.A."/>
            <person name="O'Neill K."/>
            <person name="Ospina-Giraldo M."/>
            <person name="Pinzon A."/>
            <person name="Pritchard L."/>
            <person name="Ramsahoye B."/>
            <person name="Ren Q."/>
            <person name="Restrepo S."/>
            <person name="Roy S."/>
            <person name="Sadanandom A."/>
            <person name="Savidor A."/>
            <person name="Schornack S."/>
            <person name="Schwartz D.C."/>
            <person name="Schumann U.D."/>
            <person name="Schwessinger B."/>
            <person name="Seyer L."/>
            <person name="Sharpe T."/>
            <person name="Silvar C."/>
            <person name="Song J."/>
            <person name="Studholme D.J."/>
            <person name="Sykes S."/>
            <person name="Thines M."/>
            <person name="van de Vondervoort P.J."/>
            <person name="Phuntumart V."/>
            <person name="Wawra S."/>
            <person name="Weide R."/>
            <person name="Win J."/>
            <person name="Young C."/>
            <person name="Zhou S."/>
            <person name="Fry W."/>
            <person name="Meyers B.C."/>
            <person name="van West P."/>
            <person name="Ristaino J."/>
            <person name="Govers F."/>
            <person name="Birch P.R."/>
            <person name="Whisson S.C."/>
            <person name="Judelson H.S."/>
            <person name="Nusbaum C."/>
        </authorList>
    </citation>
    <scope>NUCLEOTIDE SEQUENCE [LARGE SCALE GENOMIC DNA]</scope>
    <source>
        <strain evidence="2">T30-4</strain>
    </source>
</reference>
<dbReference type="OrthoDB" id="124285at2759"/>
<accession>D0NV53</accession>
<dbReference type="InParanoid" id="D0NV53"/>
<organism evidence="1 2">
    <name type="scientific">Phytophthora infestans (strain T30-4)</name>
    <name type="common">Potato late blight agent</name>
    <dbReference type="NCBI Taxonomy" id="403677"/>
    <lineage>
        <taxon>Eukaryota</taxon>
        <taxon>Sar</taxon>
        <taxon>Stramenopiles</taxon>
        <taxon>Oomycota</taxon>
        <taxon>Peronosporomycetes</taxon>
        <taxon>Peronosporales</taxon>
        <taxon>Peronosporaceae</taxon>
        <taxon>Phytophthora</taxon>
    </lineage>
</organism>
<evidence type="ECO:0000313" key="2">
    <source>
        <dbReference type="Proteomes" id="UP000006643"/>
    </source>
</evidence>